<accession>A0A1M4SY49</accession>
<dbReference type="EC" id="2.7.1.21" evidence="2 8"/>
<dbReference type="AlphaFoldDB" id="A0A1M4SY49"/>
<keyword evidence="6 8" id="KW-0418">Kinase</keyword>
<dbReference type="Gene3D" id="3.30.60.20">
    <property type="match status" value="1"/>
</dbReference>
<dbReference type="SUPFAM" id="SSF57716">
    <property type="entry name" value="Glucocorticoid receptor-like (DNA-binding domain)"/>
    <property type="match status" value="1"/>
</dbReference>
<dbReference type="GO" id="GO:0005524">
    <property type="term" value="F:ATP binding"/>
    <property type="evidence" value="ECO:0007669"/>
    <property type="project" value="UniProtKB-UniRule"/>
</dbReference>
<dbReference type="PROSITE" id="PS00603">
    <property type="entry name" value="TK_CELLULAR_TYPE"/>
    <property type="match status" value="1"/>
</dbReference>
<comment type="catalytic activity">
    <reaction evidence="8 11">
        <text>thymidine + ATP = dTMP + ADP + H(+)</text>
        <dbReference type="Rhea" id="RHEA:19129"/>
        <dbReference type="ChEBI" id="CHEBI:15378"/>
        <dbReference type="ChEBI" id="CHEBI:17748"/>
        <dbReference type="ChEBI" id="CHEBI:30616"/>
        <dbReference type="ChEBI" id="CHEBI:63528"/>
        <dbReference type="ChEBI" id="CHEBI:456216"/>
        <dbReference type="EC" id="2.7.1.21"/>
    </reaction>
</comment>
<feature type="binding site" evidence="8">
    <location>
        <begin position="9"/>
        <end position="16"/>
    </location>
    <ligand>
        <name>ATP</name>
        <dbReference type="ChEBI" id="CHEBI:30616"/>
    </ligand>
</feature>
<dbReference type="SUPFAM" id="SSF52540">
    <property type="entry name" value="P-loop containing nucleoside triphosphate hydrolases"/>
    <property type="match status" value="1"/>
</dbReference>
<keyword evidence="7 8" id="KW-0067">ATP-binding</keyword>
<feature type="binding site" evidence="10">
    <location>
        <position position="177"/>
    </location>
    <ligand>
        <name>substrate</name>
    </ligand>
</feature>
<evidence type="ECO:0000256" key="4">
    <source>
        <dbReference type="ARBA" id="ARBA00022679"/>
    </source>
</evidence>
<dbReference type="GO" id="GO:0071897">
    <property type="term" value="P:DNA biosynthetic process"/>
    <property type="evidence" value="ECO:0007669"/>
    <property type="project" value="UniProtKB-KW"/>
</dbReference>
<evidence type="ECO:0000313" key="14">
    <source>
        <dbReference type="Proteomes" id="UP000183987"/>
    </source>
</evidence>
<reference evidence="14" key="1">
    <citation type="submission" date="2016-11" db="EMBL/GenBank/DDBJ databases">
        <authorList>
            <person name="Varghese N."/>
            <person name="Submissions S."/>
        </authorList>
    </citation>
    <scope>NUCLEOTIDE SEQUENCE [LARGE SCALE GENOMIC DNA]</scope>
    <source>
        <strain evidence="14">DSM 29326</strain>
    </source>
</reference>
<dbReference type="STRING" id="366533.SAMN05444339_101180"/>
<dbReference type="GO" id="GO:0004797">
    <property type="term" value="F:thymidine kinase activity"/>
    <property type="evidence" value="ECO:0007669"/>
    <property type="project" value="UniProtKB-UniRule"/>
</dbReference>
<evidence type="ECO:0000256" key="3">
    <source>
        <dbReference type="ARBA" id="ARBA00022634"/>
    </source>
</evidence>
<feature type="binding site" evidence="8">
    <location>
        <position position="144"/>
    </location>
    <ligand>
        <name>Zn(2+)</name>
        <dbReference type="ChEBI" id="CHEBI:29105"/>
    </ligand>
</feature>
<keyword evidence="8" id="KW-0862">Zinc</keyword>
<feature type="binding site" evidence="8">
    <location>
        <begin position="86"/>
        <end position="89"/>
    </location>
    <ligand>
        <name>ATP</name>
        <dbReference type="ChEBI" id="CHEBI:30616"/>
    </ligand>
</feature>
<dbReference type="NCBIfam" id="NF003300">
    <property type="entry name" value="PRK04296.1-5"/>
    <property type="match status" value="1"/>
</dbReference>
<keyword evidence="8" id="KW-0479">Metal-binding</keyword>
<dbReference type="Pfam" id="PF00265">
    <property type="entry name" value="TK"/>
    <property type="match status" value="1"/>
</dbReference>
<dbReference type="GO" id="GO:0005829">
    <property type="term" value="C:cytosol"/>
    <property type="evidence" value="ECO:0007669"/>
    <property type="project" value="TreeGrafter"/>
</dbReference>
<evidence type="ECO:0000313" key="13">
    <source>
        <dbReference type="EMBL" id="SHE37100.1"/>
    </source>
</evidence>
<keyword evidence="4 8" id="KW-0808">Transferase</keyword>
<dbReference type="Gene3D" id="3.40.50.300">
    <property type="entry name" value="P-loop containing nucleotide triphosphate hydrolases"/>
    <property type="match status" value="1"/>
</dbReference>
<dbReference type="GO" id="GO:0046104">
    <property type="term" value="P:thymidine metabolic process"/>
    <property type="evidence" value="ECO:0007669"/>
    <property type="project" value="TreeGrafter"/>
</dbReference>
<evidence type="ECO:0000256" key="6">
    <source>
        <dbReference type="ARBA" id="ARBA00022777"/>
    </source>
</evidence>
<keyword evidence="14" id="KW-1185">Reference proteome</keyword>
<dbReference type="InterPro" id="IPR027417">
    <property type="entry name" value="P-loop_NTPase"/>
</dbReference>
<evidence type="ECO:0000256" key="1">
    <source>
        <dbReference type="ARBA" id="ARBA00007587"/>
    </source>
</evidence>
<dbReference type="EMBL" id="FQUE01000001">
    <property type="protein sequence ID" value="SHE37100.1"/>
    <property type="molecule type" value="Genomic_DNA"/>
</dbReference>
<comment type="subunit">
    <text evidence="8">Homotetramer.</text>
</comment>
<dbReference type="OrthoDB" id="9781579at2"/>
<protein>
    <recommendedName>
        <fullName evidence="2 8">Thymidine kinase</fullName>
        <ecNumber evidence="2 8">2.7.1.21</ecNumber>
    </recommendedName>
</protein>
<feature type="binding site" evidence="8">
    <location>
        <position position="146"/>
    </location>
    <ligand>
        <name>Zn(2+)</name>
        <dbReference type="ChEBI" id="CHEBI:29105"/>
    </ligand>
</feature>
<dbReference type="InterPro" id="IPR001267">
    <property type="entry name" value="Thymidine_kinase"/>
</dbReference>
<proteinExistence type="inferred from homology"/>
<keyword evidence="3 8" id="KW-0237">DNA synthesis</keyword>
<evidence type="ECO:0000256" key="11">
    <source>
        <dbReference type="RuleBase" id="RU000544"/>
    </source>
</evidence>
<evidence type="ECO:0000256" key="7">
    <source>
        <dbReference type="ARBA" id="ARBA00022840"/>
    </source>
</evidence>
<feature type="binding site" evidence="10">
    <location>
        <begin position="169"/>
        <end position="172"/>
    </location>
    <ligand>
        <name>substrate</name>
    </ligand>
</feature>
<comment type="similarity">
    <text evidence="1 8 12">Belongs to the thymidine kinase family.</text>
</comment>
<evidence type="ECO:0000256" key="2">
    <source>
        <dbReference type="ARBA" id="ARBA00012118"/>
    </source>
</evidence>
<organism evidence="13 14">
    <name type="scientific">Loktanella atrilutea</name>
    <dbReference type="NCBI Taxonomy" id="366533"/>
    <lineage>
        <taxon>Bacteria</taxon>
        <taxon>Pseudomonadati</taxon>
        <taxon>Pseudomonadota</taxon>
        <taxon>Alphaproteobacteria</taxon>
        <taxon>Rhodobacterales</taxon>
        <taxon>Roseobacteraceae</taxon>
        <taxon>Loktanella</taxon>
    </lineage>
</organism>
<feature type="binding site" evidence="8">
    <location>
        <position position="181"/>
    </location>
    <ligand>
        <name>Zn(2+)</name>
        <dbReference type="ChEBI" id="CHEBI:29105"/>
    </ligand>
</feature>
<keyword evidence="8" id="KW-0963">Cytoplasm</keyword>
<evidence type="ECO:0000256" key="10">
    <source>
        <dbReference type="PIRSR" id="PIRSR035805-2"/>
    </source>
</evidence>
<comment type="subcellular location">
    <subcellularLocation>
        <location evidence="8">Cytoplasm</location>
    </subcellularLocation>
</comment>
<evidence type="ECO:0000256" key="12">
    <source>
        <dbReference type="RuleBase" id="RU004165"/>
    </source>
</evidence>
<keyword evidence="5 8" id="KW-0547">Nucleotide-binding</keyword>
<evidence type="ECO:0000256" key="5">
    <source>
        <dbReference type="ARBA" id="ARBA00022741"/>
    </source>
</evidence>
<gene>
    <name evidence="8" type="primary">tdk</name>
    <name evidence="13" type="ORF">SAMN05444339_101180</name>
</gene>
<dbReference type="PANTHER" id="PTHR11441:SF0">
    <property type="entry name" value="THYMIDINE KINASE, CYTOSOLIC"/>
    <property type="match status" value="1"/>
</dbReference>
<feature type="active site" description="Proton acceptor" evidence="8 9">
    <location>
        <position position="87"/>
    </location>
</feature>
<name>A0A1M4SY49_LOKAT</name>
<feature type="binding site" evidence="8">
    <location>
        <position position="184"/>
    </location>
    <ligand>
        <name>Zn(2+)</name>
        <dbReference type="ChEBI" id="CHEBI:29105"/>
    </ligand>
</feature>
<dbReference type="PANTHER" id="PTHR11441">
    <property type="entry name" value="THYMIDINE KINASE"/>
    <property type="match status" value="1"/>
</dbReference>
<dbReference type="HAMAP" id="MF_00124">
    <property type="entry name" value="Thymidine_kinase"/>
    <property type="match status" value="1"/>
</dbReference>
<evidence type="ECO:0000256" key="8">
    <source>
        <dbReference type="HAMAP-Rule" id="MF_00124"/>
    </source>
</evidence>
<dbReference type="InterPro" id="IPR020633">
    <property type="entry name" value="Thymidine_kinase_CS"/>
</dbReference>
<dbReference type="PIRSF" id="PIRSF035805">
    <property type="entry name" value="TK_cell"/>
    <property type="match status" value="1"/>
</dbReference>
<dbReference type="RefSeq" id="WP_072855320.1">
    <property type="nucleotide sequence ID" value="NZ_FQUE01000001.1"/>
</dbReference>
<evidence type="ECO:0000256" key="9">
    <source>
        <dbReference type="PIRSR" id="PIRSR035805-1"/>
    </source>
</evidence>
<sequence>MAKLYFNYSTMNAGKSTVLLQASHNYVERGMQTYLMTARLDTRAGQGRIASRIGIAQPADTYAPGDNLYTMIERRLAQPCACVFVDEAQFLEPEQVWQLARVVDDLDVPVMCFGLRVDFQGQLFPGSATLLALADEMREVRTICHCGRKATMVVRRDAAGRVVQSGDQVQVGGNDRYVSLCRRHWRAAMEGAEPDRLL</sequence>
<dbReference type="GO" id="GO:0008270">
    <property type="term" value="F:zinc ion binding"/>
    <property type="evidence" value="ECO:0007669"/>
    <property type="project" value="UniProtKB-UniRule"/>
</dbReference>
<dbReference type="Proteomes" id="UP000183987">
    <property type="component" value="Unassembled WGS sequence"/>
</dbReference>